<evidence type="ECO:0000313" key="2">
    <source>
        <dbReference type="Proteomes" id="UP000053477"/>
    </source>
</evidence>
<keyword evidence="2" id="KW-1185">Reference proteome</keyword>
<protein>
    <recommendedName>
        <fullName evidence="3">F-box domain-containing protein</fullName>
    </recommendedName>
</protein>
<evidence type="ECO:0000313" key="1">
    <source>
        <dbReference type="EMBL" id="KLO09632.1"/>
    </source>
</evidence>
<dbReference type="InParanoid" id="A0A0H2RDM2"/>
<reference evidence="1 2" key="1">
    <citation type="submission" date="2015-04" db="EMBL/GenBank/DDBJ databases">
        <title>Complete genome sequence of Schizopora paradoxa KUC8140, a cosmopolitan wood degrader in East Asia.</title>
        <authorList>
            <consortium name="DOE Joint Genome Institute"/>
            <person name="Min B."/>
            <person name="Park H."/>
            <person name="Jang Y."/>
            <person name="Kim J.-J."/>
            <person name="Kim K.H."/>
            <person name="Pangilinan J."/>
            <person name="Lipzen A."/>
            <person name="Riley R."/>
            <person name="Grigoriev I.V."/>
            <person name="Spatafora J.W."/>
            <person name="Choi I.-G."/>
        </authorList>
    </citation>
    <scope>NUCLEOTIDE SEQUENCE [LARGE SCALE GENOMIC DNA]</scope>
    <source>
        <strain evidence="1 2">KUC8140</strain>
    </source>
</reference>
<dbReference type="AlphaFoldDB" id="A0A0H2RDM2"/>
<sequence length="543" mass="61769">MICSTRVFSAMGGENFEGFTLVSRSRSLLQRLESLNNILTGMTSGLDLKIQDAQQQVQRMGAMCGLAVLPSEVVTNMFLFAVHGSPLNTPRALVSMNLSHVCRGFRALVLANPHFWSTINSTPRRPELGLIGACVQRSKDRPLDIHLNLYTSKVQYPTPAGFALQRIHLECDQVLSLLLPHIQRWRSLHLHFVEAEGFSGSTEIFEHVGGALFPMLEKIGEYHHWLEKDGSDRDMKYLSSWNTPALSTLSVYDCLPRTVVSIASITVFHATLFALYDVVESLDLLNKMQSLSELYFDISGYHRFKIEKQDMDRLAVHDRVVLGNVKKFTLCFASHHATDEKEEEFERLYAIFSKLQAPIATHVRLEGRRNAIPRYAKHSLDLHRLLFNLPVNFPKVVDCDMAINGKSDSTSRNTTFPLHFPTGLEVLRFACNTSLSFPEGDAEVVVFDLNHFRELKLHSSPKCNTSAVKDWVRWMVDNAQLHGAWQSFEKLVVNTCTERDHRDGCECEETILRDNVIDWCDKPEYRRFPRNVGDRGDPDGWSD</sequence>
<proteinExistence type="predicted"/>
<dbReference type="EMBL" id="KQ086050">
    <property type="protein sequence ID" value="KLO09632.1"/>
    <property type="molecule type" value="Genomic_DNA"/>
</dbReference>
<organism evidence="1 2">
    <name type="scientific">Schizopora paradoxa</name>
    <dbReference type="NCBI Taxonomy" id="27342"/>
    <lineage>
        <taxon>Eukaryota</taxon>
        <taxon>Fungi</taxon>
        <taxon>Dikarya</taxon>
        <taxon>Basidiomycota</taxon>
        <taxon>Agaricomycotina</taxon>
        <taxon>Agaricomycetes</taxon>
        <taxon>Hymenochaetales</taxon>
        <taxon>Schizoporaceae</taxon>
        <taxon>Schizopora</taxon>
    </lineage>
</organism>
<accession>A0A0H2RDM2</accession>
<dbReference type="OrthoDB" id="3352270at2759"/>
<evidence type="ECO:0008006" key="3">
    <source>
        <dbReference type="Google" id="ProtNLM"/>
    </source>
</evidence>
<gene>
    <name evidence="1" type="ORF">SCHPADRAFT_931051</name>
</gene>
<name>A0A0H2RDM2_9AGAM</name>
<dbReference type="Proteomes" id="UP000053477">
    <property type="component" value="Unassembled WGS sequence"/>
</dbReference>